<protein>
    <submittedName>
        <fullName evidence="1">Uncharacterized protein</fullName>
    </submittedName>
</protein>
<dbReference type="RefSeq" id="WP_156100172.1">
    <property type="nucleotide sequence ID" value="NZ_MQMG01000038.1"/>
</dbReference>
<comment type="caution">
    <text evidence="1">The sequence shown here is derived from an EMBL/GenBank/DDBJ whole genome shotgun (WGS) entry which is preliminary data.</text>
</comment>
<accession>A0A1Q5STT9</accession>
<evidence type="ECO:0000313" key="1">
    <source>
        <dbReference type="EMBL" id="OKO91427.1"/>
    </source>
</evidence>
<dbReference type="EMBL" id="MQMG01000038">
    <property type="protein sequence ID" value="OKO91427.1"/>
    <property type="molecule type" value="Genomic_DNA"/>
</dbReference>
<reference evidence="1 2" key="1">
    <citation type="submission" date="2016-11" db="EMBL/GenBank/DDBJ databases">
        <authorList>
            <person name="Kadnikov V."/>
            <person name="Nazina T."/>
        </authorList>
    </citation>
    <scope>NUCLEOTIDE SEQUENCE [LARGE SCALE GENOMIC DNA]</scope>
    <source>
        <strain evidence="1 2">1017</strain>
    </source>
</reference>
<reference evidence="2" key="2">
    <citation type="submission" date="2017-01" db="EMBL/GenBank/DDBJ databases">
        <title>Genome sequencing and annotation of Geobacillus sp. 1017, a Hydrocarbon-Oxidizing Thermophilic Bacterium Isolated from a Heavy Oil Reservoir (China).</title>
        <authorList>
            <person name="Kadnikov V.V."/>
            <person name="Mardanov A.V."/>
            <person name="Poltaraus A.B."/>
            <person name="Sokolova D.S."/>
            <person name="Semenova E.M."/>
            <person name="Ravin N.V."/>
            <person name="Tourova T.P."/>
            <person name="Nazina T.N."/>
        </authorList>
    </citation>
    <scope>NUCLEOTIDE SEQUENCE [LARGE SCALE GENOMIC DNA]</scope>
    <source>
        <strain evidence="2">1017</strain>
    </source>
</reference>
<organism evidence="1 2">
    <name type="scientific">Geobacillus proteiniphilus</name>
    <dbReference type="NCBI Taxonomy" id="860353"/>
    <lineage>
        <taxon>Bacteria</taxon>
        <taxon>Bacillati</taxon>
        <taxon>Bacillota</taxon>
        <taxon>Bacilli</taxon>
        <taxon>Bacillales</taxon>
        <taxon>Anoxybacillaceae</taxon>
        <taxon>Geobacillus</taxon>
    </lineage>
</organism>
<evidence type="ECO:0000313" key="2">
    <source>
        <dbReference type="Proteomes" id="UP000186030"/>
    </source>
</evidence>
<sequence>MSEKTEKRAEKELKSLVLVSPSGHKYEVTVSDAGNLMVKYKGEGT</sequence>
<name>A0A1Q5STT9_9BACL</name>
<gene>
    <name evidence="1" type="ORF">BRO54_2704</name>
</gene>
<proteinExistence type="predicted"/>
<dbReference type="Proteomes" id="UP000186030">
    <property type="component" value="Unassembled WGS sequence"/>
</dbReference>
<dbReference type="AlphaFoldDB" id="A0A1Q5STT9"/>